<dbReference type="OrthoDB" id="2748837at2759"/>
<gene>
    <name evidence="1" type="ORF">PAXINDRAFT_141106</name>
</gene>
<reference evidence="2" key="2">
    <citation type="submission" date="2015-01" db="EMBL/GenBank/DDBJ databases">
        <title>Evolutionary Origins and Diversification of the Mycorrhizal Mutualists.</title>
        <authorList>
            <consortium name="DOE Joint Genome Institute"/>
            <consortium name="Mycorrhizal Genomics Consortium"/>
            <person name="Kohler A."/>
            <person name="Kuo A."/>
            <person name="Nagy L.G."/>
            <person name="Floudas D."/>
            <person name="Copeland A."/>
            <person name="Barry K.W."/>
            <person name="Cichocki N."/>
            <person name="Veneault-Fourrey C."/>
            <person name="LaButti K."/>
            <person name="Lindquist E.A."/>
            <person name="Lipzen A."/>
            <person name="Lundell T."/>
            <person name="Morin E."/>
            <person name="Murat C."/>
            <person name="Riley R."/>
            <person name="Ohm R."/>
            <person name="Sun H."/>
            <person name="Tunlid A."/>
            <person name="Henrissat B."/>
            <person name="Grigoriev I.V."/>
            <person name="Hibbett D.S."/>
            <person name="Martin F."/>
        </authorList>
    </citation>
    <scope>NUCLEOTIDE SEQUENCE [LARGE SCALE GENOMIC DNA]</scope>
    <source>
        <strain evidence="2">ATCC 200175</strain>
    </source>
</reference>
<proteinExistence type="predicted"/>
<dbReference type="Proteomes" id="UP000053647">
    <property type="component" value="Unassembled WGS sequence"/>
</dbReference>
<reference evidence="1 2" key="1">
    <citation type="submission" date="2014-06" db="EMBL/GenBank/DDBJ databases">
        <authorList>
            <consortium name="DOE Joint Genome Institute"/>
            <person name="Kuo A."/>
            <person name="Kohler A."/>
            <person name="Nagy L.G."/>
            <person name="Floudas D."/>
            <person name="Copeland A."/>
            <person name="Barry K.W."/>
            <person name="Cichocki N."/>
            <person name="Veneault-Fourrey C."/>
            <person name="LaButti K."/>
            <person name="Lindquist E.A."/>
            <person name="Lipzen A."/>
            <person name="Lundell T."/>
            <person name="Morin E."/>
            <person name="Murat C."/>
            <person name="Sun H."/>
            <person name="Tunlid A."/>
            <person name="Henrissat B."/>
            <person name="Grigoriev I.V."/>
            <person name="Hibbett D.S."/>
            <person name="Martin F."/>
            <person name="Nordberg H.P."/>
            <person name="Cantor M.N."/>
            <person name="Hua S.X."/>
        </authorList>
    </citation>
    <scope>NUCLEOTIDE SEQUENCE [LARGE SCALE GENOMIC DNA]</scope>
    <source>
        <strain evidence="1 2">ATCC 200175</strain>
    </source>
</reference>
<name>A0A0C9TBZ7_PAXIN</name>
<feature type="non-terminal residue" evidence="1">
    <location>
        <position position="1"/>
    </location>
</feature>
<evidence type="ECO:0000313" key="1">
    <source>
        <dbReference type="EMBL" id="KIJ05697.1"/>
    </source>
</evidence>
<keyword evidence="2" id="KW-1185">Reference proteome</keyword>
<dbReference type="EMBL" id="KN820781">
    <property type="protein sequence ID" value="KIJ05697.1"/>
    <property type="molecule type" value="Genomic_DNA"/>
</dbReference>
<dbReference type="HOGENOM" id="CLU_209442_0_0_1"/>
<accession>A0A0C9TBZ7</accession>
<organism evidence="1 2">
    <name type="scientific">Paxillus involutus ATCC 200175</name>
    <dbReference type="NCBI Taxonomy" id="664439"/>
    <lineage>
        <taxon>Eukaryota</taxon>
        <taxon>Fungi</taxon>
        <taxon>Dikarya</taxon>
        <taxon>Basidiomycota</taxon>
        <taxon>Agaricomycotina</taxon>
        <taxon>Agaricomycetes</taxon>
        <taxon>Agaricomycetidae</taxon>
        <taxon>Boletales</taxon>
        <taxon>Paxilineae</taxon>
        <taxon>Paxillaceae</taxon>
        <taxon>Paxillus</taxon>
    </lineage>
</organism>
<evidence type="ECO:0000313" key="2">
    <source>
        <dbReference type="Proteomes" id="UP000053647"/>
    </source>
</evidence>
<dbReference type="AlphaFoldDB" id="A0A0C9TBZ7"/>
<protein>
    <submittedName>
        <fullName evidence="1">Uncharacterized protein</fullName>
    </submittedName>
</protein>
<sequence length="66" mass="7544">MDNASNCDALADELTRLIQDFRGKTSRTRCFPHTLNLIAKAFLSFFYRQPAKPTKTVKIPKRGKKS</sequence>